<proteinExistence type="predicted"/>
<feature type="domain" description="PH" evidence="4">
    <location>
        <begin position="932"/>
        <end position="965"/>
    </location>
</feature>
<dbReference type="Gene3D" id="1.20.900.10">
    <property type="entry name" value="Dbl homology (DH) domain"/>
    <property type="match status" value="1"/>
</dbReference>
<dbReference type="FunFam" id="1.20.900.10:FF:000038">
    <property type="entry name" value="Myosin-M heavy chain"/>
    <property type="match status" value="1"/>
</dbReference>
<feature type="region of interest" description="Disordered" evidence="3">
    <location>
        <begin position="469"/>
        <end position="498"/>
    </location>
</feature>
<dbReference type="CDD" id="cd00160">
    <property type="entry name" value="RhoGEF"/>
    <property type="match status" value="1"/>
</dbReference>
<dbReference type="EMBL" id="CAJPIZ010000272">
    <property type="protein sequence ID" value="CAG2100974.1"/>
    <property type="molecule type" value="Genomic_DNA"/>
</dbReference>
<evidence type="ECO:0000256" key="2">
    <source>
        <dbReference type="ARBA" id="ARBA00022490"/>
    </source>
</evidence>
<dbReference type="InterPro" id="IPR035899">
    <property type="entry name" value="DBL_dom_sf"/>
</dbReference>
<feature type="region of interest" description="Disordered" evidence="3">
    <location>
        <begin position="128"/>
        <end position="249"/>
    </location>
</feature>
<feature type="region of interest" description="Disordered" evidence="3">
    <location>
        <begin position="87"/>
        <end position="106"/>
    </location>
</feature>
<reference evidence="6" key="1">
    <citation type="submission" date="2020-11" db="EMBL/GenBank/DDBJ databases">
        <authorList>
            <person name="Tran Van P."/>
        </authorList>
    </citation>
    <scope>NUCLEOTIDE SEQUENCE</scope>
</reference>
<feature type="compositionally biased region" description="Low complexity" evidence="3">
    <location>
        <begin position="472"/>
        <end position="498"/>
    </location>
</feature>
<sequence length="985" mass="110153">MILYSHSIGENTAPSLATRAQLAAQLAAQTQRVKHIDLNPKPDNNSNNNSIIYSSNKNRKNSNNNCKPVSDAVNQELRGAVGPIKQTLPVPTISTTTTTGVSAGGVREISSNAQQLLRVPIVERKYLPPVIRQPSPGAAPVAKPRDDRKQQPQKQTIPLPSTQTSPKRSAPQQSMPLSGRTSAPVAAVSRSPPQAQARAHKSSPTKSLTDQSNPSVNVRPIRASIGDQKVTDRQTLVPSTSDDNSGGNSGLYLNSCEGIKSAKSMPEIDGNDDQCSQYTTSGNSNRQMNPFLCTISITNGSNNKIINQTNIETNVCNTLTPFESIGSSNSSSSLYDSGAQSSTDSLNTESTLKKSLSQSPITVFYSDPNDKIVINVSSDGPFESLEEHIYEELDNESIYVDTDSSLDNAKSIFDGASKDEILEFLEDAKERVGEDILVDVTNIDANIEILEAIDVIEDIEENPIMNTKHMETSLSSNRRNRTSNVSNSSTESTATTSSSIDIEDDIMKCAISNSVSVGQLVERNDSGVGAETSKPSRLRKLSLNDEVEHQCADCEMHVDPNEDDVSGLLHYPLFCHRCDKKRSERKEIISEIVDTEFKYGRDLRIIREEFYRPIEIAGLLSKEQLRGVFLNLDELIQVNSKFSEKLQDAIDIATEQGDEDFTTVNIGKLFRDSSSMLHSFEVYCVRQGSAALLLNHLEKEKELLRIFLRVSQMENTLLRRMNLRSFLVVPVQRVTKYPLLLNRLYKVTPYHHRDREALRESQQKVELHLEHINQQTKGTIGATTRIWRRISNLSTSHRRLNSADDIGNIKLRKAALEILKWNQEETQFVIIGKVFFTSITDYTVNRKAKTLKFLTASALLVTLGRPNQNYRPDLVNRSDTEKDMVFPRDNTGITDSVLLLIKEKLGRYALCKEIMNLKSSVVSCESESDEMFEIHEQTTKESLLFKGETLSETKDWLKQLKYHSKDLGNWRRRRHALANIMMVRQ</sequence>
<dbReference type="PROSITE" id="PS50003">
    <property type="entry name" value="PH_DOMAIN"/>
    <property type="match status" value="1"/>
</dbReference>
<evidence type="ECO:0000259" key="5">
    <source>
        <dbReference type="PROSITE" id="PS50010"/>
    </source>
</evidence>
<feature type="region of interest" description="Disordered" evidence="3">
    <location>
        <begin position="36"/>
        <end position="70"/>
    </location>
</feature>
<evidence type="ECO:0000256" key="3">
    <source>
        <dbReference type="SAM" id="MobiDB-lite"/>
    </source>
</evidence>
<dbReference type="InterPro" id="IPR000219">
    <property type="entry name" value="DH_dom"/>
</dbReference>
<dbReference type="GO" id="GO:0005085">
    <property type="term" value="F:guanyl-nucleotide exchange factor activity"/>
    <property type="evidence" value="ECO:0007669"/>
    <property type="project" value="InterPro"/>
</dbReference>
<keyword evidence="7" id="KW-1185">Reference proteome</keyword>
<dbReference type="PROSITE" id="PS50010">
    <property type="entry name" value="DH_2"/>
    <property type="match status" value="1"/>
</dbReference>
<dbReference type="PANTHER" id="PTHR46006">
    <property type="entry name" value="RHO GUANINE NUCLEOTIDE EXCHANGE FACTOR AT 64C, ISOFORM A"/>
    <property type="match status" value="1"/>
</dbReference>
<feature type="compositionally biased region" description="Low complexity" evidence="3">
    <location>
        <begin position="44"/>
        <end position="65"/>
    </location>
</feature>
<feature type="compositionally biased region" description="Polar residues" evidence="3">
    <location>
        <begin position="204"/>
        <end position="216"/>
    </location>
</feature>
<dbReference type="Proteomes" id="UP000759131">
    <property type="component" value="Unassembled WGS sequence"/>
</dbReference>
<accession>A0A7R9PTS8</accession>
<dbReference type="InterPro" id="IPR051480">
    <property type="entry name" value="Endocytic_GEF_Adapter"/>
</dbReference>
<evidence type="ECO:0000313" key="6">
    <source>
        <dbReference type="EMBL" id="CAD7620544.1"/>
    </source>
</evidence>
<organism evidence="6">
    <name type="scientific">Medioppia subpectinata</name>
    <dbReference type="NCBI Taxonomy" id="1979941"/>
    <lineage>
        <taxon>Eukaryota</taxon>
        <taxon>Metazoa</taxon>
        <taxon>Ecdysozoa</taxon>
        <taxon>Arthropoda</taxon>
        <taxon>Chelicerata</taxon>
        <taxon>Arachnida</taxon>
        <taxon>Acari</taxon>
        <taxon>Acariformes</taxon>
        <taxon>Sarcoptiformes</taxon>
        <taxon>Oribatida</taxon>
        <taxon>Brachypylina</taxon>
        <taxon>Oppioidea</taxon>
        <taxon>Oppiidae</taxon>
        <taxon>Medioppia</taxon>
    </lineage>
</organism>
<dbReference type="OrthoDB" id="2015333at2759"/>
<dbReference type="PANTHER" id="PTHR46006:SF5">
    <property type="entry name" value="DH DOMAIN-CONTAINING PROTEIN"/>
    <property type="match status" value="1"/>
</dbReference>
<evidence type="ECO:0000313" key="7">
    <source>
        <dbReference type="Proteomes" id="UP000759131"/>
    </source>
</evidence>
<comment type="subcellular location">
    <subcellularLocation>
        <location evidence="1">Cytoplasm</location>
    </subcellularLocation>
</comment>
<dbReference type="GO" id="GO:0031097">
    <property type="term" value="C:medial cortex"/>
    <property type="evidence" value="ECO:0007669"/>
    <property type="project" value="UniProtKB-ARBA"/>
</dbReference>
<dbReference type="SUPFAM" id="SSF48065">
    <property type="entry name" value="DBL homology domain (DH-domain)"/>
    <property type="match status" value="1"/>
</dbReference>
<dbReference type="AlphaFoldDB" id="A0A7R9PTS8"/>
<dbReference type="InterPro" id="IPR001849">
    <property type="entry name" value="PH_domain"/>
</dbReference>
<feature type="domain" description="DH" evidence="5">
    <location>
        <begin position="584"/>
        <end position="775"/>
    </location>
</feature>
<feature type="compositionally biased region" description="Polar residues" evidence="3">
    <location>
        <begin position="152"/>
        <end position="181"/>
    </location>
</feature>
<evidence type="ECO:0000256" key="1">
    <source>
        <dbReference type="ARBA" id="ARBA00004496"/>
    </source>
</evidence>
<dbReference type="SMART" id="SM00325">
    <property type="entry name" value="RhoGEF"/>
    <property type="match status" value="1"/>
</dbReference>
<dbReference type="EMBL" id="OC854847">
    <property type="protein sequence ID" value="CAD7620544.1"/>
    <property type="molecule type" value="Genomic_DNA"/>
</dbReference>
<protein>
    <submittedName>
        <fullName evidence="6">Uncharacterized protein</fullName>
    </submittedName>
</protein>
<dbReference type="GO" id="GO:0035025">
    <property type="term" value="P:positive regulation of Rho protein signal transduction"/>
    <property type="evidence" value="ECO:0007669"/>
    <property type="project" value="TreeGrafter"/>
</dbReference>
<name>A0A7R9PTS8_9ACAR</name>
<evidence type="ECO:0000259" key="4">
    <source>
        <dbReference type="PROSITE" id="PS50003"/>
    </source>
</evidence>
<gene>
    <name evidence="6" type="ORF">OSB1V03_LOCUS1029</name>
</gene>
<keyword evidence="2" id="KW-0963">Cytoplasm</keyword>
<dbReference type="Pfam" id="PF00621">
    <property type="entry name" value="RhoGEF"/>
    <property type="match status" value="1"/>
</dbReference>